<dbReference type="PANTHER" id="PTHR34137">
    <property type="entry name" value="EXODEOXYRIBONUCLEASE 7 SMALL SUBUNIT"/>
    <property type="match status" value="1"/>
</dbReference>
<dbReference type="HAMAP" id="MF_00337">
    <property type="entry name" value="Exonuc_7_S"/>
    <property type="match status" value="1"/>
</dbReference>
<dbReference type="InterPro" id="IPR003761">
    <property type="entry name" value="Exonuc_VII_S"/>
</dbReference>
<gene>
    <name evidence="5" type="ORF">MNBD_GAMMA25-901</name>
</gene>
<dbReference type="InterPro" id="IPR037004">
    <property type="entry name" value="Exonuc_VII_ssu_sf"/>
</dbReference>
<reference evidence="5" key="1">
    <citation type="submission" date="2018-06" db="EMBL/GenBank/DDBJ databases">
        <authorList>
            <person name="Zhirakovskaya E."/>
        </authorList>
    </citation>
    <scope>NUCLEOTIDE SEQUENCE</scope>
</reference>
<dbReference type="Pfam" id="PF02609">
    <property type="entry name" value="Exonuc_VII_S"/>
    <property type="match status" value="1"/>
</dbReference>
<evidence type="ECO:0000256" key="2">
    <source>
        <dbReference type="ARBA" id="ARBA00022722"/>
    </source>
</evidence>
<dbReference type="GO" id="GO:0008855">
    <property type="term" value="F:exodeoxyribonuclease VII activity"/>
    <property type="evidence" value="ECO:0007669"/>
    <property type="project" value="UniProtKB-EC"/>
</dbReference>
<dbReference type="AlphaFoldDB" id="A0A3B1ARW7"/>
<keyword evidence="4" id="KW-0175">Coiled coil</keyword>
<dbReference type="NCBIfam" id="NF002140">
    <property type="entry name" value="PRK00977.1-4"/>
    <property type="match status" value="1"/>
</dbReference>
<dbReference type="NCBIfam" id="TIGR01280">
    <property type="entry name" value="xseB"/>
    <property type="match status" value="1"/>
</dbReference>
<evidence type="ECO:0000256" key="3">
    <source>
        <dbReference type="ARBA" id="ARBA00022801"/>
    </source>
</evidence>
<dbReference type="GO" id="GO:0009318">
    <property type="term" value="C:exodeoxyribonuclease VII complex"/>
    <property type="evidence" value="ECO:0007669"/>
    <property type="project" value="InterPro"/>
</dbReference>
<accession>A0A3B1ARW7</accession>
<dbReference type="GO" id="GO:0005829">
    <property type="term" value="C:cytosol"/>
    <property type="evidence" value="ECO:0007669"/>
    <property type="project" value="TreeGrafter"/>
</dbReference>
<sequence>MTTKVKKKATRKSAIPDFESSLKELETLVERMEDGETSLEDSLKDFERGIELTRQCQSALKSAEQKVQQLIGEGENAQLVEFDND</sequence>
<evidence type="ECO:0000256" key="4">
    <source>
        <dbReference type="SAM" id="Coils"/>
    </source>
</evidence>
<keyword evidence="3 5" id="KW-0378">Hydrolase</keyword>
<dbReference type="EC" id="3.1.11.6" evidence="5"/>
<keyword evidence="1" id="KW-0963">Cytoplasm</keyword>
<dbReference type="SUPFAM" id="SSF116842">
    <property type="entry name" value="XseB-like"/>
    <property type="match status" value="1"/>
</dbReference>
<organism evidence="5">
    <name type="scientific">hydrothermal vent metagenome</name>
    <dbReference type="NCBI Taxonomy" id="652676"/>
    <lineage>
        <taxon>unclassified sequences</taxon>
        <taxon>metagenomes</taxon>
        <taxon>ecological metagenomes</taxon>
    </lineage>
</organism>
<feature type="coiled-coil region" evidence="4">
    <location>
        <begin position="22"/>
        <end position="80"/>
    </location>
</feature>
<dbReference type="EMBL" id="UOFY01000028">
    <property type="protein sequence ID" value="VAX08699.1"/>
    <property type="molecule type" value="Genomic_DNA"/>
</dbReference>
<name>A0A3B1ARW7_9ZZZZ</name>
<proteinExistence type="inferred from homology"/>
<dbReference type="Gene3D" id="1.10.287.1040">
    <property type="entry name" value="Exonuclease VII, small subunit"/>
    <property type="match status" value="1"/>
</dbReference>
<dbReference type="PANTHER" id="PTHR34137:SF1">
    <property type="entry name" value="EXODEOXYRIBONUCLEASE 7 SMALL SUBUNIT"/>
    <property type="match status" value="1"/>
</dbReference>
<dbReference type="GO" id="GO:0006308">
    <property type="term" value="P:DNA catabolic process"/>
    <property type="evidence" value="ECO:0007669"/>
    <property type="project" value="InterPro"/>
</dbReference>
<evidence type="ECO:0000256" key="1">
    <source>
        <dbReference type="ARBA" id="ARBA00022490"/>
    </source>
</evidence>
<evidence type="ECO:0000313" key="5">
    <source>
        <dbReference type="EMBL" id="VAX08699.1"/>
    </source>
</evidence>
<keyword evidence="2" id="KW-0540">Nuclease</keyword>
<protein>
    <submittedName>
        <fullName evidence="5">Exodeoxyribonuclease VII small subunit</fullName>
        <ecNumber evidence="5">3.1.11.6</ecNumber>
    </submittedName>
</protein>